<accession>A0A3B0XP13</accession>
<dbReference type="EMBL" id="UOFI01000058">
    <property type="protein sequence ID" value="VAW64902.1"/>
    <property type="molecule type" value="Genomic_DNA"/>
</dbReference>
<protein>
    <submittedName>
        <fullName evidence="1">Uncharacterized protein</fullName>
    </submittedName>
</protein>
<sequence>MKGITVDGESSVVQHKFAVVYAPKRSRGRFSENCVFIMDSELDAIEEADVEKHLFAAKVIGPSKSSEGQRIYYLDDWIDTRINDQSISDK</sequence>
<evidence type="ECO:0000313" key="1">
    <source>
        <dbReference type="EMBL" id="VAW64902.1"/>
    </source>
</evidence>
<organism evidence="1">
    <name type="scientific">hydrothermal vent metagenome</name>
    <dbReference type="NCBI Taxonomy" id="652676"/>
    <lineage>
        <taxon>unclassified sequences</taxon>
        <taxon>metagenomes</taxon>
        <taxon>ecological metagenomes</taxon>
    </lineage>
</organism>
<proteinExistence type="predicted"/>
<reference evidence="1" key="1">
    <citation type="submission" date="2018-06" db="EMBL/GenBank/DDBJ databases">
        <authorList>
            <person name="Zhirakovskaya E."/>
        </authorList>
    </citation>
    <scope>NUCLEOTIDE SEQUENCE</scope>
</reference>
<gene>
    <name evidence="1" type="ORF">MNBD_GAMMA09-797</name>
</gene>
<dbReference type="AlphaFoldDB" id="A0A3B0XP13"/>
<name>A0A3B0XP13_9ZZZZ</name>